<evidence type="ECO:0000259" key="1">
    <source>
        <dbReference type="Pfam" id="PF09353"/>
    </source>
</evidence>
<dbReference type="HOGENOM" id="CLU_1213407_0_0_3"/>
<evidence type="ECO:0000313" key="2">
    <source>
        <dbReference type="EMBL" id="AGY59559.1"/>
    </source>
</evidence>
<dbReference type="PANTHER" id="PTHR35509">
    <property type="entry name" value="DOMAIN PROTEIN, PUTATIVE (DUF1995)-RELATED"/>
    <property type="match status" value="1"/>
</dbReference>
<name>U5QPL0_GLOK1</name>
<dbReference type="EMBL" id="CP003587">
    <property type="protein sequence ID" value="AGY59559.1"/>
    <property type="molecule type" value="Genomic_DNA"/>
</dbReference>
<evidence type="ECO:0000313" key="3">
    <source>
        <dbReference type="Proteomes" id="UP000017396"/>
    </source>
</evidence>
<dbReference type="STRING" id="1183438.GKIL_3313"/>
<keyword evidence="3" id="KW-1185">Reference proteome</keyword>
<dbReference type="PANTHER" id="PTHR35509:SF1">
    <property type="entry name" value="DOMAIN PROTEIN, PUTATIVE (DUF1995)-RELATED"/>
    <property type="match status" value="1"/>
</dbReference>
<dbReference type="AlphaFoldDB" id="U5QPL0"/>
<accession>U5QPL0</accession>
<reference evidence="2 3" key="1">
    <citation type="journal article" date="2013" name="PLoS ONE">
        <title>Cultivation and Complete Genome Sequencing of Gloeobacter kilaueensis sp. nov., from a Lava Cave in Kilauea Caldera, Hawai'i.</title>
        <authorList>
            <person name="Saw J.H."/>
            <person name="Schatz M."/>
            <person name="Brown M.V."/>
            <person name="Kunkel D.D."/>
            <person name="Foster J.S."/>
            <person name="Shick H."/>
            <person name="Christensen S."/>
            <person name="Hou S."/>
            <person name="Wan X."/>
            <person name="Donachie S.P."/>
        </authorList>
    </citation>
    <scope>NUCLEOTIDE SEQUENCE [LARGE SCALE GENOMIC DNA]</scope>
    <source>
        <strain evidence="3">JS</strain>
    </source>
</reference>
<dbReference type="Proteomes" id="UP000017396">
    <property type="component" value="Chromosome"/>
</dbReference>
<feature type="domain" description="DUF1995" evidence="1">
    <location>
        <begin position="6"/>
        <end position="203"/>
    </location>
</feature>
<protein>
    <recommendedName>
        <fullName evidence="1">DUF1995 domain-containing protein</fullName>
    </recommendedName>
</protein>
<gene>
    <name evidence="2" type="ORF">GKIL_3313</name>
</gene>
<proteinExistence type="predicted"/>
<sequence length="228" mass="25886">MSCPLPDTFEQALLQAQRALRNAVEAGHTRLQVEVQTGRRSATDLARPLLDMMPQPLLAVSGTGIADYAFTRWGETPYKILNISERDYIGNNWQTLALIDASSIDVDEVQLYAERAKAGNKHFLMVNNWPEGPGLTGIGRGKESVRRAFRSTVEVAYFLQAFRYRPVVLFRRFPEAWQIWERQGESFKLARESAQIFSAREIAAFGESVNPLVAVERFFKGPSFFHSW</sequence>
<dbReference type="InterPro" id="IPR053021">
    <property type="entry name" value="Chloroplast_ADK"/>
</dbReference>
<dbReference type="KEGG" id="glj:GKIL_3313"/>
<organism evidence="2 3">
    <name type="scientific">Gloeobacter kilaueensis (strain ATCC BAA-2537 / CCAP 1431/1 / ULC 316 / JS1)</name>
    <dbReference type="NCBI Taxonomy" id="1183438"/>
    <lineage>
        <taxon>Bacteria</taxon>
        <taxon>Bacillati</taxon>
        <taxon>Cyanobacteriota</taxon>
        <taxon>Cyanophyceae</taxon>
        <taxon>Gloeobacterales</taxon>
        <taxon>Gloeobacteraceae</taxon>
        <taxon>Gloeobacter</taxon>
    </lineage>
</organism>
<dbReference type="Pfam" id="PF09353">
    <property type="entry name" value="DUF1995"/>
    <property type="match status" value="1"/>
</dbReference>
<dbReference type="InterPro" id="IPR018962">
    <property type="entry name" value="DUF1995"/>
</dbReference>
<dbReference type="OrthoDB" id="482920at2"/>